<protein>
    <submittedName>
        <fullName evidence="2">Transmembrane protein</fullName>
    </submittedName>
</protein>
<dbReference type="Proteomes" id="UP001151699">
    <property type="component" value="Chromosome B"/>
</dbReference>
<keyword evidence="1" id="KW-0472">Membrane</keyword>
<organism evidence="2 3">
    <name type="scientific">Pseudolycoriella hygida</name>
    <dbReference type="NCBI Taxonomy" id="35572"/>
    <lineage>
        <taxon>Eukaryota</taxon>
        <taxon>Metazoa</taxon>
        <taxon>Ecdysozoa</taxon>
        <taxon>Arthropoda</taxon>
        <taxon>Hexapoda</taxon>
        <taxon>Insecta</taxon>
        <taxon>Pterygota</taxon>
        <taxon>Neoptera</taxon>
        <taxon>Endopterygota</taxon>
        <taxon>Diptera</taxon>
        <taxon>Nematocera</taxon>
        <taxon>Sciaroidea</taxon>
        <taxon>Sciaridae</taxon>
        <taxon>Pseudolycoriella</taxon>
    </lineage>
</organism>
<accession>A0A9Q0S3G7</accession>
<dbReference type="InterPro" id="IPR026721">
    <property type="entry name" value="TMEM18"/>
</dbReference>
<keyword evidence="1" id="KW-1133">Transmembrane helix</keyword>
<feature type="non-terminal residue" evidence="2">
    <location>
        <position position="1"/>
    </location>
</feature>
<name>A0A9Q0S3G7_9DIPT</name>
<sequence length="174" mass="20143">MTAAIFHPPAEITDYWGYVKSIDWYDPWLICLILGHILLLATAVLTRNHNTFQTILFFCLRKFNTCPCLYRNTLTDEPEPVPSILVVVVYFSENINEIAAANWQKFSKQQYFDVNGLFISTFFSIPVLLICMLMIGNWLYSSTQIIANVKTAQLRQRLRQQKRESADSNNEPNV</sequence>
<feature type="transmembrane region" description="Helical" evidence="1">
    <location>
        <begin position="27"/>
        <end position="46"/>
    </location>
</feature>
<dbReference type="EMBL" id="WJQU01000002">
    <property type="protein sequence ID" value="KAJ6643319.1"/>
    <property type="molecule type" value="Genomic_DNA"/>
</dbReference>
<reference evidence="2" key="1">
    <citation type="submission" date="2022-07" db="EMBL/GenBank/DDBJ databases">
        <authorList>
            <person name="Trinca V."/>
            <person name="Uliana J.V.C."/>
            <person name="Torres T.T."/>
            <person name="Ward R.J."/>
            <person name="Monesi N."/>
        </authorList>
    </citation>
    <scope>NUCLEOTIDE SEQUENCE</scope>
    <source>
        <strain evidence="2">HSMRA1968</strain>
        <tissue evidence="2">Whole embryos</tissue>
    </source>
</reference>
<dbReference type="OrthoDB" id="411535at2759"/>
<proteinExistence type="predicted"/>
<dbReference type="AlphaFoldDB" id="A0A9Q0S3G7"/>
<evidence type="ECO:0000256" key="1">
    <source>
        <dbReference type="SAM" id="Phobius"/>
    </source>
</evidence>
<evidence type="ECO:0000313" key="2">
    <source>
        <dbReference type="EMBL" id="KAJ6643319.1"/>
    </source>
</evidence>
<dbReference type="Pfam" id="PF14770">
    <property type="entry name" value="TMEM18"/>
    <property type="match status" value="2"/>
</dbReference>
<feature type="transmembrane region" description="Helical" evidence="1">
    <location>
        <begin position="114"/>
        <end position="140"/>
    </location>
</feature>
<comment type="caution">
    <text evidence="2">The sequence shown here is derived from an EMBL/GenBank/DDBJ whole genome shotgun (WGS) entry which is preliminary data.</text>
</comment>
<keyword evidence="1 2" id="KW-0812">Transmembrane</keyword>
<gene>
    <name evidence="2" type="primary">tmem18</name>
    <name evidence="2" type="ORF">Bhyg_08279</name>
</gene>
<evidence type="ECO:0000313" key="3">
    <source>
        <dbReference type="Proteomes" id="UP001151699"/>
    </source>
</evidence>
<keyword evidence="3" id="KW-1185">Reference proteome</keyword>